<evidence type="ECO:0000256" key="1">
    <source>
        <dbReference type="SAM" id="Phobius"/>
    </source>
</evidence>
<dbReference type="AlphaFoldDB" id="A0A1A8KWI9"/>
<proteinExistence type="predicted"/>
<feature type="transmembrane region" description="Helical" evidence="1">
    <location>
        <begin position="21"/>
        <end position="38"/>
    </location>
</feature>
<evidence type="ECO:0000313" key="2">
    <source>
        <dbReference type="EMBL" id="SBR36910.1"/>
    </source>
</evidence>
<name>A0A1A8KWI9_NOTKU</name>
<accession>A0A1A8KWI9</accession>
<keyword evidence="1" id="KW-0472">Membrane</keyword>
<organism evidence="2">
    <name type="scientific">Nothobranchius kuhntae</name>
    <name type="common">Beira killifish</name>
    <dbReference type="NCBI Taxonomy" id="321403"/>
    <lineage>
        <taxon>Eukaryota</taxon>
        <taxon>Metazoa</taxon>
        <taxon>Chordata</taxon>
        <taxon>Craniata</taxon>
        <taxon>Vertebrata</taxon>
        <taxon>Euteleostomi</taxon>
        <taxon>Actinopterygii</taxon>
        <taxon>Neopterygii</taxon>
        <taxon>Teleostei</taxon>
        <taxon>Neoteleostei</taxon>
        <taxon>Acanthomorphata</taxon>
        <taxon>Ovalentaria</taxon>
        <taxon>Atherinomorphae</taxon>
        <taxon>Cyprinodontiformes</taxon>
        <taxon>Nothobranchiidae</taxon>
        <taxon>Nothobranchius</taxon>
    </lineage>
</organism>
<keyword evidence="1" id="KW-0812">Transmembrane</keyword>
<sequence>LILLESRWKIGWLKEGSQSRCFLLVSFAFFPCFALASVEEDFLQRPTFCCCFLDTIKKENFIDSFCSKHAYRHRTQMKSQKQKQTKRTTIMKLHLKENRKTKRLCTCINKCKCQHKY</sequence>
<protein>
    <submittedName>
        <fullName evidence="2">Uncharacterized protein</fullName>
    </submittedName>
</protein>
<reference evidence="2" key="1">
    <citation type="submission" date="2016-05" db="EMBL/GenBank/DDBJ databases">
        <authorList>
            <person name="Lavstsen T."/>
            <person name="Jespersen J.S."/>
        </authorList>
    </citation>
    <scope>NUCLEOTIDE SEQUENCE</scope>
    <source>
        <tissue evidence="2">Brain</tissue>
    </source>
</reference>
<keyword evidence="1" id="KW-1133">Transmembrane helix</keyword>
<gene>
    <name evidence="2" type="primary">Nfu_g_1_000032</name>
</gene>
<dbReference type="EMBL" id="HAEE01016860">
    <property type="protein sequence ID" value="SBR36910.1"/>
    <property type="molecule type" value="Transcribed_RNA"/>
</dbReference>
<reference evidence="2" key="2">
    <citation type="submission" date="2016-06" db="EMBL/GenBank/DDBJ databases">
        <title>The genome of a short-lived fish provides insights into sex chromosome evolution and the genetic control of aging.</title>
        <authorList>
            <person name="Reichwald K."/>
            <person name="Felder M."/>
            <person name="Petzold A."/>
            <person name="Koch P."/>
            <person name="Groth M."/>
            <person name="Platzer M."/>
        </authorList>
    </citation>
    <scope>NUCLEOTIDE SEQUENCE</scope>
    <source>
        <tissue evidence="2">Brain</tissue>
    </source>
</reference>
<feature type="non-terminal residue" evidence="2">
    <location>
        <position position="1"/>
    </location>
</feature>